<feature type="region of interest" description="Disordered" evidence="1">
    <location>
        <begin position="1"/>
        <end position="24"/>
    </location>
</feature>
<feature type="domain" description="Peptidase C51" evidence="2">
    <location>
        <begin position="1"/>
        <end position="47"/>
    </location>
</feature>
<proteinExistence type="predicted"/>
<protein>
    <recommendedName>
        <fullName evidence="2">Peptidase C51 domain-containing protein</fullName>
    </recommendedName>
</protein>
<dbReference type="Proteomes" id="UP000194885">
    <property type="component" value="Unassembled WGS sequence"/>
</dbReference>
<organism evidence="3 4">
    <name type="scientific">Enterococcus faecium</name>
    <name type="common">Streptococcus faecium</name>
    <dbReference type="NCBI Taxonomy" id="1352"/>
    <lineage>
        <taxon>Bacteria</taxon>
        <taxon>Bacillati</taxon>
        <taxon>Bacillota</taxon>
        <taxon>Bacilli</taxon>
        <taxon>Lactobacillales</taxon>
        <taxon>Enterococcaceae</taxon>
        <taxon>Enterococcus</taxon>
    </lineage>
</organism>
<accession>A0A242AYX5</accession>
<evidence type="ECO:0000313" key="4">
    <source>
        <dbReference type="Proteomes" id="UP000194885"/>
    </source>
</evidence>
<dbReference type="EMBL" id="NGKW01000019">
    <property type="protein sequence ID" value="OTN86271.1"/>
    <property type="molecule type" value="Genomic_DNA"/>
</dbReference>
<evidence type="ECO:0000259" key="2">
    <source>
        <dbReference type="PROSITE" id="PS50911"/>
    </source>
</evidence>
<name>A0A242AYX5_ENTFC</name>
<sequence length="47" mass="4926">MAQIGSPIEWFSGDGGNGGSWGQTAKARGYTVVKGKPQVGWAARFRG</sequence>
<evidence type="ECO:0000313" key="3">
    <source>
        <dbReference type="EMBL" id="OTN86271.1"/>
    </source>
</evidence>
<comment type="caution">
    <text evidence="3">The sequence shown here is derived from an EMBL/GenBank/DDBJ whole genome shotgun (WGS) entry which is preliminary data.</text>
</comment>
<dbReference type="AlphaFoldDB" id="A0A242AYX5"/>
<dbReference type="PROSITE" id="PS50911">
    <property type="entry name" value="CHAP"/>
    <property type="match status" value="1"/>
</dbReference>
<reference evidence="3 4" key="1">
    <citation type="submission" date="2017-05" db="EMBL/GenBank/DDBJ databases">
        <title>The Genome Sequence of Enterococcus faecium 7H8_DIV0219.</title>
        <authorList>
            <consortium name="The Broad Institute Genomics Platform"/>
            <consortium name="The Broad Institute Genomic Center for Infectious Diseases"/>
            <person name="Earl A."/>
            <person name="Manson A."/>
            <person name="Schwartman J."/>
            <person name="Gilmore M."/>
            <person name="Abouelleil A."/>
            <person name="Cao P."/>
            <person name="Chapman S."/>
            <person name="Cusick C."/>
            <person name="Shea T."/>
            <person name="Young S."/>
            <person name="Neafsey D."/>
            <person name="Nusbaum C."/>
            <person name="Birren B."/>
        </authorList>
    </citation>
    <scope>NUCLEOTIDE SEQUENCE [LARGE SCALE GENOMIC DNA]</scope>
    <source>
        <strain evidence="3 4">7H8_DIV0219</strain>
    </source>
</reference>
<evidence type="ECO:0000256" key="1">
    <source>
        <dbReference type="SAM" id="MobiDB-lite"/>
    </source>
</evidence>
<dbReference type="InterPro" id="IPR007921">
    <property type="entry name" value="CHAP_dom"/>
</dbReference>
<gene>
    <name evidence="3" type="ORF">A5810_003046</name>
</gene>